<dbReference type="PROSITE" id="PS50850">
    <property type="entry name" value="MFS"/>
    <property type="match status" value="1"/>
</dbReference>
<evidence type="ECO:0000259" key="6">
    <source>
        <dbReference type="PROSITE" id="PS50850"/>
    </source>
</evidence>
<accession>A0ABQ0JGI2</accession>
<dbReference type="InterPro" id="IPR005828">
    <property type="entry name" value="MFS_sugar_transport-like"/>
</dbReference>
<feature type="transmembrane region" description="Helical" evidence="5">
    <location>
        <begin position="50"/>
        <end position="68"/>
    </location>
</feature>
<keyword evidence="3 5" id="KW-1133">Transmembrane helix</keyword>
<evidence type="ECO:0000313" key="7">
    <source>
        <dbReference type="EMBL" id="GAL27847.1"/>
    </source>
</evidence>
<dbReference type="InterPro" id="IPR036259">
    <property type="entry name" value="MFS_trans_sf"/>
</dbReference>
<name>A0ABQ0JGI2_9VIBR</name>
<evidence type="ECO:0000256" key="5">
    <source>
        <dbReference type="SAM" id="Phobius"/>
    </source>
</evidence>
<proteinExistence type="predicted"/>
<dbReference type="InterPro" id="IPR050549">
    <property type="entry name" value="MFS_Trehalose_Transporter"/>
</dbReference>
<reference evidence="8" key="1">
    <citation type="submission" date="2014-09" db="EMBL/GenBank/DDBJ databases">
        <title>Vibrio variabilis JCM 19239. (C206) whole genome shotgun sequence.</title>
        <authorList>
            <person name="Sawabe T."/>
            <person name="Meirelles P."/>
            <person name="Nakanishi M."/>
            <person name="Sayaka M."/>
            <person name="Hattori M."/>
            <person name="Ohkuma M."/>
        </authorList>
    </citation>
    <scope>NUCLEOTIDE SEQUENCE [LARGE SCALE GENOMIC DNA]</scope>
    <source>
        <strain evidence="8">JCM 19239</strain>
    </source>
</reference>
<evidence type="ECO:0000313" key="8">
    <source>
        <dbReference type="Proteomes" id="UP000029223"/>
    </source>
</evidence>
<keyword evidence="4 5" id="KW-0472">Membrane</keyword>
<evidence type="ECO:0000256" key="3">
    <source>
        <dbReference type="ARBA" id="ARBA00022989"/>
    </source>
</evidence>
<dbReference type="PANTHER" id="PTHR48021:SF1">
    <property type="entry name" value="GH07001P-RELATED"/>
    <property type="match status" value="1"/>
</dbReference>
<protein>
    <submittedName>
        <fullName evidence="7">D-xylose proton-symporter XylE</fullName>
    </submittedName>
</protein>
<gene>
    <name evidence="7" type="ORF">JCM19239_4812</name>
</gene>
<dbReference type="InterPro" id="IPR020846">
    <property type="entry name" value="MFS_dom"/>
</dbReference>
<keyword evidence="8" id="KW-1185">Reference proteome</keyword>
<evidence type="ECO:0000256" key="2">
    <source>
        <dbReference type="ARBA" id="ARBA00022692"/>
    </source>
</evidence>
<dbReference type="Gene3D" id="1.20.1250.20">
    <property type="entry name" value="MFS general substrate transporter like domains"/>
    <property type="match status" value="1"/>
</dbReference>
<dbReference type="Proteomes" id="UP000029223">
    <property type="component" value="Unassembled WGS sequence"/>
</dbReference>
<feature type="domain" description="Major facilitator superfamily (MFS) profile" evidence="6">
    <location>
        <begin position="1"/>
        <end position="71"/>
    </location>
</feature>
<reference evidence="8" key="2">
    <citation type="submission" date="2014-09" db="EMBL/GenBank/DDBJ databases">
        <authorList>
            <consortium name="NBRP consortium"/>
            <person name="Sawabe T."/>
            <person name="Meirelles P."/>
            <person name="Nakanishi M."/>
            <person name="Sayaka M."/>
            <person name="Hattori M."/>
            <person name="Ohkuma M."/>
        </authorList>
    </citation>
    <scope>NUCLEOTIDE SEQUENCE [LARGE SCALE GENOMIC DNA]</scope>
    <source>
        <strain evidence="8">JCM 19239</strain>
    </source>
</reference>
<comment type="caution">
    <text evidence="7">The sequence shown here is derived from an EMBL/GenBank/DDBJ whole genome shotgun (WGS) entry which is preliminary data.</text>
</comment>
<feature type="transmembrane region" description="Helical" evidence="5">
    <location>
        <begin position="12"/>
        <end position="30"/>
    </location>
</feature>
<evidence type="ECO:0000256" key="4">
    <source>
        <dbReference type="ARBA" id="ARBA00023136"/>
    </source>
</evidence>
<organism evidence="7 8">
    <name type="scientific">Vibrio variabilis</name>
    <dbReference type="NCBI Taxonomy" id="990271"/>
    <lineage>
        <taxon>Bacteria</taxon>
        <taxon>Pseudomonadati</taxon>
        <taxon>Pseudomonadota</taxon>
        <taxon>Gammaproteobacteria</taxon>
        <taxon>Vibrionales</taxon>
        <taxon>Vibrionaceae</taxon>
        <taxon>Vibrio</taxon>
    </lineage>
</organism>
<evidence type="ECO:0000256" key="1">
    <source>
        <dbReference type="ARBA" id="ARBA00004370"/>
    </source>
</evidence>
<dbReference type="Pfam" id="PF00083">
    <property type="entry name" value="Sugar_tr"/>
    <property type="match status" value="1"/>
</dbReference>
<sequence length="101" mass="11350">MWVLFSEITPNSVRSVAIPSFALMSSLSAWASQKFFPWQLEVFGSANTFLFYGIFALIGMAMLAVFLVETKNRSIEEIESLMARDSNRNIEVEGVIHRGKA</sequence>
<dbReference type="SUPFAM" id="SSF103473">
    <property type="entry name" value="MFS general substrate transporter"/>
    <property type="match status" value="1"/>
</dbReference>
<dbReference type="PANTHER" id="PTHR48021">
    <property type="match status" value="1"/>
</dbReference>
<comment type="subcellular location">
    <subcellularLocation>
        <location evidence="1">Membrane</location>
    </subcellularLocation>
</comment>
<keyword evidence="2 5" id="KW-0812">Transmembrane</keyword>
<dbReference type="EMBL" id="BBMS01000034">
    <property type="protein sequence ID" value="GAL27847.1"/>
    <property type="molecule type" value="Genomic_DNA"/>
</dbReference>